<dbReference type="InterPro" id="IPR003265">
    <property type="entry name" value="HhH-GPD_domain"/>
</dbReference>
<proteinExistence type="inferred from homology"/>
<dbReference type="InterPro" id="IPR005760">
    <property type="entry name" value="A/G_AdeGlyc_MutY"/>
</dbReference>
<comment type="function">
    <text evidence="2">Adenine glycosylase active on G-A mispairs. MutY also corrects error-prone DNA synthesis past GO lesions which are due to the oxidatively damaged form of guanine: 7,8-dihydro-8-oxoguanine (8-oxo-dGTP).</text>
</comment>
<dbReference type="Gene3D" id="1.10.1670.10">
    <property type="entry name" value="Helix-hairpin-Helix base-excision DNA repair enzymes (C-terminal)"/>
    <property type="match status" value="1"/>
</dbReference>
<evidence type="ECO:0000313" key="16">
    <source>
        <dbReference type="EMBL" id="KRN03312.1"/>
    </source>
</evidence>
<dbReference type="InterPro" id="IPR029119">
    <property type="entry name" value="MutY_C"/>
</dbReference>
<comment type="cofactor">
    <cofactor evidence="14">
        <name>[4Fe-4S] cluster</name>
        <dbReference type="ChEBI" id="CHEBI:49883"/>
    </cofactor>
    <text evidence="14">Binds 1 [4Fe-4S] cluster.</text>
</comment>
<evidence type="ECO:0000256" key="6">
    <source>
        <dbReference type="ARBA" id="ARBA00022485"/>
    </source>
</evidence>
<keyword evidence="6" id="KW-0004">4Fe-4S</keyword>
<name>A0A0R2DGU2_9LACO</name>
<comment type="similarity">
    <text evidence="3 14">Belongs to the Nth/MutY family.</text>
</comment>
<dbReference type="EC" id="3.2.2.31" evidence="4 14"/>
<accession>A0A0R2DGU2</accession>
<dbReference type="Pfam" id="PF00730">
    <property type="entry name" value="HhH-GPD"/>
    <property type="match status" value="1"/>
</dbReference>
<dbReference type="InterPro" id="IPR015797">
    <property type="entry name" value="NUDIX_hydrolase-like_dom_sf"/>
</dbReference>
<evidence type="ECO:0000256" key="11">
    <source>
        <dbReference type="ARBA" id="ARBA00023014"/>
    </source>
</evidence>
<evidence type="ECO:0000256" key="13">
    <source>
        <dbReference type="ARBA" id="ARBA00023295"/>
    </source>
</evidence>
<dbReference type="Pfam" id="PF14815">
    <property type="entry name" value="NUDIX_4"/>
    <property type="match status" value="1"/>
</dbReference>
<dbReference type="GO" id="GO:0006284">
    <property type="term" value="P:base-excision repair"/>
    <property type="evidence" value="ECO:0007669"/>
    <property type="project" value="UniProtKB-UniRule"/>
</dbReference>
<organism evidence="16 17">
    <name type="scientific">Levilactobacillus senmaizukei DSM 21775 = NBRC 103853</name>
    <dbReference type="NCBI Taxonomy" id="1423803"/>
    <lineage>
        <taxon>Bacteria</taxon>
        <taxon>Bacillati</taxon>
        <taxon>Bacillota</taxon>
        <taxon>Bacilli</taxon>
        <taxon>Lactobacillales</taxon>
        <taxon>Lactobacillaceae</taxon>
        <taxon>Levilactobacillus</taxon>
    </lineage>
</organism>
<keyword evidence="11" id="KW-0411">Iron-sulfur</keyword>
<dbReference type="InterPro" id="IPR044298">
    <property type="entry name" value="MIG/MutY"/>
</dbReference>
<dbReference type="InterPro" id="IPR023170">
    <property type="entry name" value="HhH_base_excis_C"/>
</dbReference>
<dbReference type="Gene3D" id="1.10.340.30">
    <property type="entry name" value="Hypothetical protein, domain 2"/>
    <property type="match status" value="1"/>
</dbReference>
<dbReference type="CDD" id="cd03431">
    <property type="entry name" value="NUDIX_DNA_Glycosylase_C-MutY"/>
    <property type="match status" value="1"/>
</dbReference>
<dbReference type="SUPFAM" id="SSF48150">
    <property type="entry name" value="DNA-glycosylase"/>
    <property type="match status" value="1"/>
</dbReference>
<evidence type="ECO:0000256" key="5">
    <source>
        <dbReference type="ARBA" id="ARBA00022023"/>
    </source>
</evidence>
<evidence type="ECO:0000256" key="7">
    <source>
        <dbReference type="ARBA" id="ARBA00022723"/>
    </source>
</evidence>
<dbReference type="CDD" id="cd00056">
    <property type="entry name" value="ENDO3c"/>
    <property type="match status" value="1"/>
</dbReference>
<dbReference type="PANTHER" id="PTHR42944:SF1">
    <property type="entry name" value="ADENINE DNA GLYCOSYLASE"/>
    <property type="match status" value="1"/>
</dbReference>
<dbReference type="GO" id="GO:0051539">
    <property type="term" value="F:4 iron, 4 sulfur cluster binding"/>
    <property type="evidence" value="ECO:0007669"/>
    <property type="project" value="UniProtKB-UniRule"/>
</dbReference>
<evidence type="ECO:0000259" key="15">
    <source>
        <dbReference type="SMART" id="SM00478"/>
    </source>
</evidence>
<dbReference type="GO" id="GO:0032357">
    <property type="term" value="F:oxidized purine DNA binding"/>
    <property type="evidence" value="ECO:0007669"/>
    <property type="project" value="TreeGrafter"/>
</dbReference>
<keyword evidence="12" id="KW-0234">DNA repair</keyword>
<dbReference type="GO" id="GO:0006298">
    <property type="term" value="P:mismatch repair"/>
    <property type="evidence" value="ECO:0007669"/>
    <property type="project" value="TreeGrafter"/>
</dbReference>
<dbReference type="SUPFAM" id="SSF55811">
    <property type="entry name" value="Nudix"/>
    <property type="match status" value="1"/>
</dbReference>
<comment type="caution">
    <text evidence="16">The sequence shown here is derived from an EMBL/GenBank/DDBJ whole genome shotgun (WGS) entry which is preliminary data.</text>
</comment>
<evidence type="ECO:0000256" key="14">
    <source>
        <dbReference type="RuleBase" id="RU365096"/>
    </source>
</evidence>
<evidence type="ECO:0000256" key="1">
    <source>
        <dbReference type="ARBA" id="ARBA00000843"/>
    </source>
</evidence>
<comment type="catalytic activity">
    <reaction evidence="1 14">
        <text>Hydrolyzes free adenine bases from 7,8-dihydro-8-oxoguanine:adenine mismatched double-stranded DNA, leaving an apurinic site.</text>
        <dbReference type="EC" id="3.2.2.31"/>
    </reaction>
</comment>
<dbReference type="GO" id="GO:0000701">
    <property type="term" value="F:purine-specific mismatch base pair DNA N-glycosylase activity"/>
    <property type="evidence" value="ECO:0007669"/>
    <property type="project" value="UniProtKB-EC"/>
</dbReference>
<evidence type="ECO:0000256" key="3">
    <source>
        <dbReference type="ARBA" id="ARBA00008343"/>
    </source>
</evidence>
<dbReference type="PANTHER" id="PTHR42944">
    <property type="entry name" value="ADENINE DNA GLYCOSYLASE"/>
    <property type="match status" value="1"/>
</dbReference>
<keyword evidence="17" id="KW-1185">Reference proteome</keyword>
<gene>
    <name evidence="16" type="ORF">FD13_GL000095</name>
</gene>
<evidence type="ECO:0000313" key="17">
    <source>
        <dbReference type="Proteomes" id="UP000051589"/>
    </source>
</evidence>
<feature type="domain" description="HhH-GPD" evidence="15">
    <location>
        <begin position="54"/>
        <end position="205"/>
    </location>
</feature>
<dbReference type="GO" id="GO:0034039">
    <property type="term" value="F:8-oxo-7,8-dihydroguanine DNA N-glycosylase activity"/>
    <property type="evidence" value="ECO:0007669"/>
    <property type="project" value="TreeGrafter"/>
</dbReference>
<reference evidence="16 17" key="1">
    <citation type="journal article" date="2015" name="Genome Announc.">
        <title>Expanding the biotechnology potential of lactobacilli through comparative genomics of 213 strains and associated genera.</title>
        <authorList>
            <person name="Sun Z."/>
            <person name="Harris H.M."/>
            <person name="McCann A."/>
            <person name="Guo C."/>
            <person name="Argimon S."/>
            <person name="Zhang W."/>
            <person name="Yang X."/>
            <person name="Jeffery I.B."/>
            <person name="Cooney J.C."/>
            <person name="Kagawa T.F."/>
            <person name="Liu W."/>
            <person name="Song Y."/>
            <person name="Salvetti E."/>
            <person name="Wrobel A."/>
            <person name="Rasinkangas P."/>
            <person name="Parkhill J."/>
            <person name="Rea M.C."/>
            <person name="O'Sullivan O."/>
            <person name="Ritari J."/>
            <person name="Douillard F.P."/>
            <person name="Paul Ross R."/>
            <person name="Yang R."/>
            <person name="Briner A.E."/>
            <person name="Felis G.E."/>
            <person name="de Vos W.M."/>
            <person name="Barrangou R."/>
            <person name="Klaenhammer T.R."/>
            <person name="Caufield P.W."/>
            <person name="Cui Y."/>
            <person name="Zhang H."/>
            <person name="O'Toole P.W."/>
        </authorList>
    </citation>
    <scope>NUCLEOTIDE SEQUENCE [LARGE SCALE GENOMIC DNA]</scope>
    <source>
        <strain evidence="16 17">DSM 21775</strain>
    </source>
</reference>
<dbReference type="GO" id="GO:0046872">
    <property type="term" value="F:metal ion binding"/>
    <property type="evidence" value="ECO:0007669"/>
    <property type="project" value="UniProtKB-UniRule"/>
</dbReference>
<dbReference type="EMBL" id="AYZH01000001">
    <property type="protein sequence ID" value="KRN03312.1"/>
    <property type="molecule type" value="Genomic_DNA"/>
</dbReference>
<dbReference type="NCBIfam" id="TIGR01084">
    <property type="entry name" value="mutY"/>
    <property type="match status" value="1"/>
</dbReference>
<evidence type="ECO:0000256" key="4">
    <source>
        <dbReference type="ARBA" id="ARBA00012045"/>
    </source>
</evidence>
<dbReference type="Gene3D" id="3.90.79.10">
    <property type="entry name" value="Nucleoside Triphosphate Pyrophosphohydrolase"/>
    <property type="match status" value="1"/>
</dbReference>
<dbReference type="Proteomes" id="UP000051589">
    <property type="component" value="Unassembled WGS sequence"/>
</dbReference>
<dbReference type="GO" id="GO:0035485">
    <property type="term" value="F:adenine/guanine mispair binding"/>
    <property type="evidence" value="ECO:0007669"/>
    <property type="project" value="TreeGrafter"/>
</dbReference>
<evidence type="ECO:0000256" key="8">
    <source>
        <dbReference type="ARBA" id="ARBA00022763"/>
    </source>
</evidence>
<evidence type="ECO:0000256" key="2">
    <source>
        <dbReference type="ARBA" id="ARBA00002933"/>
    </source>
</evidence>
<keyword evidence="9" id="KW-0378">Hydrolase</keyword>
<evidence type="ECO:0000256" key="9">
    <source>
        <dbReference type="ARBA" id="ARBA00022801"/>
    </source>
</evidence>
<dbReference type="InterPro" id="IPR011257">
    <property type="entry name" value="DNA_glycosylase"/>
</dbReference>
<dbReference type="STRING" id="1423803.FD13_GL000095"/>
<keyword evidence="8 14" id="KW-0227">DNA damage</keyword>
<evidence type="ECO:0000256" key="10">
    <source>
        <dbReference type="ARBA" id="ARBA00023004"/>
    </source>
</evidence>
<dbReference type="FunFam" id="1.10.340.30:FF:000002">
    <property type="entry name" value="Adenine DNA glycosylase"/>
    <property type="match status" value="1"/>
</dbReference>
<dbReference type="SMART" id="SM00478">
    <property type="entry name" value="ENDO3c"/>
    <property type="match status" value="1"/>
</dbReference>
<sequence>MGKTMEGWDSMEEWTPATIQAFRRALLTWYDHEGRDLPWRRDHDPYHVWVSEVMLQQTQVQTVIPYYQNFMAIFPTVAALAAAPEPDLLKAWQGLGYYSRARNLQRAAQQIVTDYHGQWPRTAAGLADLIGVGPYTAGAIASIAFGEVVPAVDGNAFRVFARLLMIDDDIAKPRTRQRFENIIQPIVDPERPGAFNQAIMDLGSSYMTAKNSDPAHSPVRDFDASYQANRVADFPVKTKAPRPKLMPYYGLIIHSPAGYLMVQRGEQEMLSGYWTFPLVLQADLREDEAEVAPTVTTDITEMTRRWQKDIQLDLDLQPLGGRPVSQTYTHQRWQVKLLTANLQTISDLQFYPGQWVAPGDITDLPLPKVQEKMLQRLQDQNPFEELEWK</sequence>
<evidence type="ECO:0000256" key="12">
    <source>
        <dbReference type="ARBA" id="ARBA00023204"/>
    </source>
</evidence>
<dbReference type="PATRIC" id="fig|1423803.3.peg.93"/>
<keyword evidence="10 14" id="KW-0408">Iron</keyword>
<keyword evidence="7" id="KW-0479">Metal-binding</keyword>
<protein>
    <recommendedName>
        <fullName evidence="5 14">Adenine DNA glycosylase</fullName>
        <ecNumber evidence="4 14">3.2.2.31</ecNumber>
    </recommendedName>
</protein>
<dbReference type="AlphaFoldDB" id="A0A0R2DGU2"/>
<keyword evidence="13 14" id="KW-0326">Glycosidase</keyword>